<sequence>MPAAVGSRAGQLTRILVTPKISLSSTLASLSLRVPIPDAKGRVPIPAIKGLGVESEVLPKRKAHLGTYKRNRMQSCSLLGKRG</sequence>
<protein>
    <recommendedName>
        <fullName evidence="3">Mitochondrial ribosomal protein L2</fullName>
    </recommendedName>
</protein>
<gene>
    <name evidence="1" type="ORF">NDU88_004759</name>
</gene>
<keyword evidence="2" id="KW-1185">Reference proteome</keyword>
<name>A0AAV7UHM2_PLEWA</name>
<dbReference type="EMBL" id="JANPWB010000005">
    <property type="protein sequence ID" value="KAJ1187994.1"/>
    <property type="molecule type" value="Genomic_DNA"/>
</dbReference>
<organism evidence="1 2">
    <name type="scientific">Pleurodeles waltl</name>
    <name type="common">Iberian ribbed newt</name>
    <dbReference type="NCBI Taxonomy" id="8319"/>
    <lineage>
        <taxon>Eukaryota</taxon>
        <taxon>Metazoa</taxon>
        <taxon>Chordata</taxon>
        <taxon>Craniata</taxon>
        <taxon>Vertebrata</taxon>
        <taxon>Euteleostomi</taxon>
        <taxon>Amphibia</taxon>
        <taxon>Batrachia</taxon>
        <taxon>Caudata</taxon>
        <taxon>Salamandroidea</taxon>
        <taxon>Salamandridae</taxon>
        <taxon>Pleurodelinae</taxon>
        <taxon>Pleurodeles</taxon>
    </lineage>
</organism>
<reference evidence="1" key="1">
    <citation type="journal article" date="2022" name="bioRxiv">
        <title>Sequencing and chromosome-scale assembly of the giantPleurodeles waltlgenome.</title>
        <authorList>
            <person name="Brown T."/>
            <person name="Elewa A."/>
            <person name="Iarovenko S."/>
            <person name="Subramanian E."/>
            <person name="Araus A.J."/>
            <person name="Petzold A."/>
            <person name="Susuki M."/>
            <person name="Suzuki K.-i.T."/>
            <person name="Hayashi T."/>
            <person name="Toyoda A."/>
            <person name="Oliveira C."/>
            <person name="Osipova E."/>
            <person name="Leigh N.D."/>
            <person name="Simon A."/>
            <person name="Yun M.H."/>
        </authorList>
    </citation>
    <scope>NUCLEOTIDE SEQUENCE</scope>
    <source>
        <strain evidence="1">20211129_DDA</strain>
        <tissue evidence="1">Liver</tissue>
    </source>
</reference>
<dbReference type="Proteomes" id="UP001066276">
    <property type="component" value="Chromosome 3_1"/>
</dbReference>
<evidence type="ECO:0000313" key="2">
    <source>
        <dbReference type="Proteomes" id="UP001066276"/>
    </source>
</evidence>
<evidence type="ECO:0000313" key="1">
    <source>
        <dbReference type="EMBL" id="KAJ1187994.1"/>
    </source>
</evidence>
<accession>A0AAV7UHM2</accession>
<comment type="caution">
    <text evidence="1">The sequence shown here is derived from an EMBL/GenBank/DDBJ whole genome shotgun (WGS) entry which is preliminary data.</text>
</comment>
<proteinExistence type="predicted"/>
<evidence type="ECO:0008006" key="3">
    <source>
        <dbReference type="Google" id="ProtNLM"/>
    </source>
</evidence>
<dbReference type="AlphaFoldDB" id="A0AAV7UHM2"/>